<dbReference type="PROSITE" id="PS00688">
    <property type="entry name" value="SIGMA54_INTERACT_3"/>
    <property type="match status" value="1"/>
</dbReference>
<dbReference type="PRINTS" id="PR00032">
    <property type="entry name" value="HTHARAC"/>
</dbReference>
<proteinExistence type="predicted"/>
<evidence type="ECO:0000256" key="1">
    <source>
        <dbReference type="ARBA" id="ARBA00022741"/>
    </source>
</evidence>
<evidence type="ECO:0000256" key="4">
    <source>
        <dbReference type="ARBA" id="ARBA00023125"/>
    </source>
</evidence>
<dbReference type="SUPFAM" id="SSF52540">
    <property type="entry name" value="P-loop containing nucleoside triphosphate hydrolases"/>
    <property type="match status" value="1"/>
</dbReference>
<dbReference type="GO" id="GO:0005524">
    <property type="term" value="F:ATP binding"/>
    <property type="evidence" value="ECO:0007669"/>
    <property type="project" value="InterPro"/>
</dbReference>
<evidence type="ECO:0000256" key="3">
    <source>
        <dbReference type="ARBA" id="ARBA00023015"/>
    </source>
</evidence>
<dbReference type="InterPro" id="IPR025944">
    <property type="entry name" value="Sigma_54_int_dom_CS"/>
</dbReference>
<dbReference type="RefSeq" id="WP_138537989.1">
    <property type="nucleotide sequence ID" value="NZ_CP045430.1"/>
</dbReference>
<dbReference type="Pfam" id="PF25601">
    <property type="entry name" value="AAA_lid_14"/>
    <property type="match status" value="1"/>
</dbReference>
<dbReference type="EMBL" id="CP045430">
    <property type="protein sequence ID" value="QPB85382.1"/>
    <property type="molecule type" value="Genomic_DNA"/>
</dbReference>
<dbReference type="AlphaFoldDB" id="A0A5S3UYK8"/>
<dbReference type="InterPro" id="IPR058031">
    <property type="entry name" value="AAA_lid_NorR"/>
</dbReference>
<sequence length="421" mass="47554">MSTVSKRFFITQPWIGSSDVLFKLKQQISLLAESNLPVHIIGQPGSGKHLAVSHLHYLDKVNSQPLIVSCVNQWADNCAIKKLDSLIAQSLSGTLYLKNIDALDTGQIDAIKDYWLNLNTNVQAPRLITSTTIQKHQQALKHTPQNSFLYWLHYHSLKLNIPTLAQRREDIPALIAHYKATCQHIAKLQIDDQAMEWLKQYSWPGNIRQLKHCLDTLSILSPQQEITKQTLIKTLPVIDDVPTQYSGTLSTSTRSKNNEFLTLLQSLTVCREPHAYHPNNAATVQHPVPVNLQKIADKSHPALVRALQYVEENFKRPVNLSEVASHACVSPSHLSFLFKRYVGLSFKQTLLRLRIKTAMTLLREDPLCRVTEVCDDVGFSDLSFFVRKFKSVVGVSPGVYRDQHAKHTSEASRGRQTTTIS</sequence>
<keyword evidence="1" id="KW-0547">Nucleotide-binding</keyword>
<dbReference type="PROSITE" id="PS01124">
    <property type="entry name" value="HTH_ARAC_FAMILY_2"/>
    <property type="match status" value="1"/>
</dbReference>
<keyword evidence="5" id="KW-0804">Transcription</keyword>
<dbReference type="Gene3D" id="1.10.10.60">
    <property type="entry name" value="Homeodomain-like"/>
    <property type="match status" value="2"/>
</dbReference>
<keyword evidence="2" id="KW-0067">ATP-binding</keyword>
<keyword evidence="3" id="KW-0805">Transcription regulation</keyword>
<dbReference type="InterPro" id="IPR027417">
    <property type="entry name" value="P-loop_NTPase"/>
</dbReference>
<dbReference type="PROSITE" id="PS00041">
    <property type="entry name" value="HTH_ARAC_FAMILY_1"/>
    <property type="match status" value="1"/>
</dbReference>
<organism evidence="6 7">
    <name type="scientific">Pseudoalteromonas rubra</name>
    <dbReference type="NCBI Taxonomy" id="43658"/>
    <lineage>
        <taxon>Bacteria</taxon>
        <taxon>Pseudomonadati</taxon>
        <taxon>Pseudomonadota</taxon>
        <taxon>Gammaproteobacteria</taxon>
        <taxon>Alteromonadales</taxon>
        <taxon>Pseudoalteromonadaceae</taxon>
        <taxon>Pseudoalteromonas</taxon>
    </lineage>
</organism>
<dbReference type="SUPFAM" id="SSF46689">
    <property type="entry name" value="Homeodomain-like"/>
    <property type="match status" value="2"/>
</dbReference>
<dbReference type="Gene3D" id="1.10.8.60">
    <property type="match status" value="1"/>
</dbReference>
<dbReference type="InterPro" id="IPR020449">
    <property type="entry name" value="Tscrpt_reg_AraC-type_HTH"/>
</dbReference>
<dbReference type="PANTHER" id="PTHR43280">
    <property type="entry name" value="ARAC-FAMILY TRANSCRIPTIONAL REGULATOR"/>
    <property type="match status" value="1"/>
</dbReference>
<dbReference type="InterPro" id="IPR002078">
    <property type="entry name" value="Sigma_54_int"/>
</dbReference>
<dbReference type="PANTHER" id="PTHR43280:SF10">
    <property type="entry name" value="REGULATORY PROTEIN POCR"/>
    <property type="match status" value="1"/>
</dbReference>
<dbReference type="InterPro" id="IPR018060">
    <property type="entry name" value="HTH_AraC"/>
</dbReference>
<name>A0A5S3UYK8_9GAMM</name>
<gene>
    <name evidence="6" type="ORF">CWC22_020370</name>
</gene>
<dbReference type="Gene3D" id="3.40.50.300">
    <property type="entry name" value="P-loop containing nucleotide triphosphate hydrolases"/>
    <property type="match status" value="1"/>
</dbReference>
<evidence type="ECO:0000313" key="7">
    <source>
        <dbReference type="Proteomes" id="UP000305729"/>
    </source>
</evidence>
<dbReference type="PROSITE" id="PS50045">
    <property type="entry name" value="SIGMA54_INTERACT_4"/>
    <property type="match status" value="1"/>
</dbReference>
<dbReference type="InterPro" id="IPR009057">
    <property type="entry name" value="Homeodomain-like_sf"/>
</dbReference>
<evidence type="ECO:0000313" key="6">
    <source>
        <dbReference type="EMBL" id="QPB85382.1"/>
    </source>
</evidence>
<evidence type="ECO:0000256" key="2">
    <source>
        <dbReference type="ARBA" id="ARBA00022840"/>
    </source>
</evidence>
<accession>A0A5S3UYK8</accession>
<dbReference type="GO" id="GO:0043565">
    <property type="term" value="F:sequence-specific DNA binding"/>
    <property type="evidence" value="ECO:0007669"/>
    <property type="project" value="InterPro"/>
</dbReference>
<protein>
    <submittedName>
        <fullName evidence="6">Helix-turn-helix domain-containing protein</fullName>
    </submittedName>
</protein>
<dbReference type="InterPro" id="IPR018062">
    <property type="entry name" value="HTH_AraC-typ_CS"/>
</dbReference>
<dbReference type="Proteomes" id="UP000305729">
    <property type="component" value="Chromosome 2"/>
</dbReference>
<dbReference type="SMART" id="SM00342">
    <property type="entry name" value="HTH_ARAC"/>
    <property type="match status" value="1"/>
</dbReference>
<evidence type="ECO:0000256" key="5">
    <source>
        <dbReference type="ARBA" id="ARBA00023163"/>
    </source>
</evidence>
<dbReference type="Pfam" id="PF12833">
    <property type="entry name" value="HTH_18"/>
    <property type="match status" value="1"/>
</dbReference>
<keyword evidence="4" id="KW-0238">DNA-binding</keyword>
<reference evidence="6 7" key="1">
    <citation type="submission" date="2019-10" db="EMBL/GenBank/DDBJ databases">
        <title>Pseudoalteromonas rubra S4059.</title>
        <authorList>
            <person name="Paulsen S."/>
            <person name="Wang X."/>
        </authorList>
    </citation>
    <scope>NUCLEOTIDE SEQUENCE [LARGE SCALE GENOMIC DNA]</scope>
    <source>
        <strain evidence="6 7">S4059</strain>
    </source>
</reference>
<dbReference type="GO" id="GO:0003700">
    <property type="term" value="F:DNA-binding transcription factor activity"/>
    <property type="evidence" value="ECO:0007669"/>
    <property type="project" value="InterPro"/>
</dbReference>
<dbReference type="Pfam" id="PF14532">
    <property type="entry name" value="Sigma54_activ_2"/>
    <property type="match status" value="1"/>
</dbReference>